<name>A0ACC3ZHX1_COLTU</name>
<dbReference type="Proteomes" id="UP000805649">
    <property type="component" value="Unassembled WGS sequence"/>
</dbReference>
<comment type="caution">
    <text evidence="1">The sequence shown here is derived from an EMBL/GenBank/DDBJ whole genome shotgun (WGS) entry which is preliminary data.</text>
</comment>
<keyword evidence="2" id="KW-1185">Reference proteome</keyword>
<gene>
    <name evidence="1" type="ORF">CTRU02_201598</name>
</gene>
<accession>A0ACC3ZHX1</accession>
<evidence type="ECO:0000313" key="2">
    <source>
        <dbReference type="Proteomes" id="UP000805649"/>
    </source>
</evidence>
<sequence length="362" mass="39511">MKFQKISIVAVIAYLVEGTLVAAQDSLTTLSSAVEPPPRTVNGEYGCYTDFGPTSRDVQTFSRVYYITQPITRPYYIPAPTTTITVTPTALPPSILPATNTITCMTTITTTTRITSFVEQTVQTPSGFTPLASAIYRPNGGFLNAANAKQPENNAADIQQQSLKLRIESQNAVVAQPQLYPQRVVCERVVHVYTTTTQTYTMTGVHTSTVTAPAPTHSNPVFPVQYTTTITTTTTSTITDVAPNPTYTAYEACQSNNLVSQVTRGRRPIIEAENGFGVTQEQHFESSAYNCCVACQRENECTGSLFYANTCYTFRGWQDTCMSPGELRWSRRATFGGSFTASNGKCGSWGLSRTPPSTESDF</sequence>
<organism evidence="1 2">
    <name type="scientific">Colletotrichum truncatum</name>
    <name type="common">Anthracnose fungus</name>
    <name type="synonym">Colletotrichum capsici</name>
    <dbReference type="NCBI Taxonomy" id="5467"/>
    <lineage>
        <taxon>Eukaryota</taxon>
        <taxon>Fungi</taxon>
        <taxon>Dikarya</taxon>
        <taxon>Ascomycota</taxon>
        <taxon>Pezizomycotina</taxon>
        <taxon>Sordariomycetes</taxon>
        <taxon>Hypocreomycetidae</taxon>
        <taxon>Glomerellales</taxon>
        <taxon>Glomerellaceae</taxon>
        <taxon>Colletotrichum</taxon>
        <taxon>Colletotrichum truncatum species complex</taxon>
    </lineage>
</organism>
<proteinExistence type="predicted"/>
<reference evidence="1 2" key="1">
    <citation type="journal article" date="2020" name="Phytopathology">
        <title>Genome Sequence Resources of Colletotrichum truncatum, C. plurivorum, C. musicola, and C. sojae: Four Species Pathogenic to Soybean (Glycine max).</title>
        <authorList>
            <person name="Rogerio F."/>
            <person name="Boufleur T.R."/>
            <person name="Ciampi-Guillardi M."/>
            <person name="Sukno S.A."/>
            <person name="Thon M.R."/>
            <person name="Massola Junior N.S."/>
            <person name="Baroncelli R."/>
        </authorList>
    </citation>
    <scope>NUCLEOTIDE SEQUENCE [LARGE SCALE GENOMIC DNA]</scope>
    <source>
        <strain evidence="1 2">CMES1059</strain>
    </source>
</reference>
<dbReference type="EMBL" id="VUJX02000001">
    <property type="protein sequence ID" value="KAL0943711.1"/>
    <property type="molecule type" value="Genomic_DNA"/>
</dbReference>
<evidence type="ECO:0000313" key="1">
    <source>
        <dbReference type="EMBL" id="KAL0943711.1"/>
    </source>
</evidence>
<protein>
    <submittedName>
        <fullName evidence="1">Uncharacterized protein</fullName>
    </submittedName>
</protein>